<keyword evidence="3" id="KW-1185">Reference proteome</keyword>
<dbReference type="InterPro" id="IPR000415">
    <property type="entry name" value="Nitroreductase-like"/>
</dbReference>
<gene>
    <name evidence="2" type="ORF">GCM10008906_02920</name>
</gene>
<dbReference type="InterPro" id="IPR029478">
    <property type="entry name" value="TM1586_NiRdase"/>
</dbReference>
<dbReference type="Gene3D" id="3.40.109.30">
    <property type="entry name" value="putative nitroreductase (tm1586), domain 2"/>
    <property type="match status" value="1"/>
</dbReference>
<proteinExistence type="predicted"/>
<sequence>MQEAIIKRVSRRTYKDVYIDKEKKDQIQKWIKEINKKSGLAIIYVEDGSKAFQSFSKTYGMFNNVRSIILLKGKKDDENLKEKVGYYGEELILNITDINLGTCWVGGTFDEKNINKIDNDEKLECIITVGVVENRKSFKEKLIGSLTHIKRKPINKRFESKETPPSWFMEGMKAVELAPSALNSQKTIFTYENGDVKAKIENNYRFDMIDLGIAKKHFEIEADGKFDFGNGGKFHKNNKY</sequence>
<evidence type="ECO:0000259" key="1">
    <source>
        <dbReference type="Pfam" id="PF14512"/>
    </source>
</evidence>
<dbReference type="EMBL" id="BAAACG010000001">
    <property type="protein sequence ID" value="GAA0732816.1"/>
    <property type="molecule type" value="Genomic_DNA"/>
</dbReference>
<evidence type="ECO:0000313" key="3">
    <source>
        <dbReference type="Proteomes" id="UP001501510"/>
    </source>
</evidence>
<protein>
    <submittedName>
        <fullName evidence="2">Nitroreductase family protein</fullName>
    </submittedName>
</protein>
<dbReference type="RefSeq" id="WP_343758109.1">
    <property type="nucleotide sequence ID" value="NZ_BAAACG010000001.1"/>
</dbReference>
<accession>A0ABN1J981</accession>
<organism evidence="2 3">
    <name type="scientific">Clostridium oceanicum</name>
    <dbReference type="NCBI Taxonomy" id="1543"/>
    <lineage>
        <taxon>Bacteria</taxon>
        <taxon>Bacillati</taxon>
        <taxon>Bacillota</taxon>
        <taxon>Clostridia</taxon>
        <taxon>Eubacteriales</taxon>
        <taxon>Clostridiaceae</taxon>
        <taxon>Clostridium</taxon>
    </lineage>
</organism>
<evidence type="ECO:0000313" key="2">
    <source>
        <dbReference type="EMBL" id="GAA0732816.1"/>
    </source>
</evidence>
<dbReference type="SUPFAM" id="SSF55469">
    <property type="entry name" value="FMN-dependent nitroreductase-like"/>
    <property type="match status" value="1"/>
</dbReference>
<dbReference type="Proteomes" id="UP001501510">
    <property type="component" value="Unassembled WGS sequence"/>
</dbReference>
<comment type="caution">
    <text evidence="2">The sequence shown here is derived from an EMBL/GenBank/DDBJ whole genome shotgun (WGS) entry which is preliminary data.</text>
</comment>
<feature type="domain" description="Putative nitroreductase TM1586" evidence="1">
    <location>
        <begin position="2"/>
        <end position="222"/>
    </location>
</feature>
<dbReference type="Pfam" id="PF14512">
    <property type="entry name" value="TM1586_NiRdase"/>
    <property type="match status" value="1"/>
</dbReference>
<reference evidence="3" key="1">
    <citation type="journal article" date="2019" name="Int. J. Syst. Evol. Microbiol.">
        <title>The Global Catalogue of Microorganisms (GCM) 10K type strain sequencing project: providing services to taxonomists for standard genome sequencing and annotation.</title>
        <authorList>
            <consortium name="The Broad Institute Genomics Platform"/>
            <consortium name="The Broad Institute Genome Sequencing Center for Infectious Disease"/>
            <person name="Wu L."/>
            <person name="Ma J."/>
        </authorList>
    </citation>
    <scope>NUCLEOTIDE SEQUENCE [LARGE SCALE GENOMIC DNA]</scope>
    <source>
        <strain evidence="3">JCM 1407</strain>
    </source>
</reference>
<name>A0ABN1J981_9CLOT</name>
<dbReference type="Gene3D" id="3.40.109.10">
    <property type="entry name" value="NADH Oxidase"/>
    <property type="match status" value="1"/>
</dbReference>